<evidence type="ECO:0000259" key="1">
    <source>
        <dbReference type="PROSITE" id="PS51549"/>
    </source>
</evidence>
<dbReference type="AlphaFoldDB" id="A0A2H0TQ97"/>
<dbReference type="EMBL" id="PFCB01000022">
    <property type="protein sequence ID" value="PIR74343.1"/>
    <property type="molecule type" value="Genomic_DNA"/>
</dbReference>
<proteinExistence type="predicted"/>
<accession>A0A2H0TQ97</accession>
<organism evidence="2 3">
    <name type="scientific">Candidatus Magasanikbacteria bacterium CG10_big_fil_rev_8_21_14_0_10_47_10</name>
    <dbReference type="NCBI Taxonomy" id="1974652"/>
    <lineage>
        <taxon>Bacteria</taxon>
        <taxon>Candidatus Magasanikiibacteriota</taxon>
    </lineage>
</organism>
<reference evidence="3" key="1">
    <citation type="submission" date="2017-09" db="EMBL/GenBank/DDBJ databases">
        <title>Depth-based differentiation of microbial function through sediment-hosted aquifers and enrichment of novel symbionts in the deep terrestrial subsurface.</title>
        <authorList>
            <person name="Probst A.J."/>
            <person name="Ladd B."/>
            <person name="Jarett J.K."/>
            <person name="Geller-Mcgrath D.E."/>
            <person name="Sieber C.M.K."/>
            <person name="Emerson J.B."/>
            <person name="Anantharaman K."/>
            <person name="Thomas B.C."/>
            <person name="Malmstrom R."/>
            <person name="Stieglmeier M."/>
            <person name="Klingl A."/>
            <person name="Woyke T."/>
            <person name="Ryan C.M."/>
            <person name="Banfield J.F."/>
        </authorList>
    </citation>
    <scope>NUCLEOTIDE SEQUENCE [LARGE SCALE GENOMIC DNA]</scope>
</reference>
<dbReference type="Proteomes" id="UP000230154">
    <property type="component" value="Unassembled WGS sequence"/>
</dbReference>
<dbReference type="Pfam" id="PF10517">
    <property type="entry name" value="DM13"/>
    <property type="match status" value="1"/>
</dbReference>
<protein>
    <recommendedName>
        <fullName evidence="1">DM13 domain-containing protein</fullName>
    </recommendedName>
</protein>
<gene>
    <name evidence="2" type="ORF">COU35_02740</name>
</gene>
<name>A0A2H0TQ97_9BACT</name>
<evidence type="ECO:0000313" key="3">
    <source>
        <dbReference type="Proteomes" id="UP000230154"/>
    </source>
</evidence>
<dbReference type="InterPro" id="IPR019545">
    <property type="entry name" value="DM13_domain"/>
</dbReference>
<dbReference type="PROSITE" id="PS51549">
    <property type="entry name" value="DM13"/>
    <property type="match status" value="1"/>
</dbReference>
<feature type="domain" description="DM13" evidence="1">
    <location>
        <begin position="105"/>
        <end position="207"/>
    </location>
</feature>
<evidence type="ECO:0000313" key="2">
    <source>
        <dbReference type="EMBL" id="PIR74343.1"/>
    </source>
</evidence>
<sequence length="207" mass="22690">MKKVIIVLIMTGAVALAWWLISPLWINKTVDDVLPTAAKSPQTQATGNVQMGVTIAPDKTLSEVEMLVEQVAPADREQFMQEMEDQKTHEMAELVPSSPRILSQGNFYSVAHEGSGIAKLLSVDGSNILRLENLDVLNGPDLRVVLSKNTGIRTSADLGDYIELDTLKGNKGNQNYEIDSSIDIGEYKSAVVYCKAFHVVFNVAELQ</sequence>
<comment type="caution">
    <text evidence="2">The sequence shown here is derived from an EMBL/GenBank/DDBJ whole genome shotgun (WGS) entry which is preliminary data.</text>
</comment>